<keyword evidence="2" id="KW-1185">Reference proteome</keyword>
<comment type="caution">
    <text evidence="1">The sequence shown here is derived from an EMBL/GenBank/DDBJ whole genome shotgun (WGS) entry which is preliminary data.</text>
</comment>
<proteinExistence type="predicted"/>
<gene>
    <name evidence="1" type="ORF">TrVE_jg5009</name>
</gene>
<organism evidence="1 2">
    <name type="scientific">Triparma verrucosa</name>
    <dbReference type="NCBI Taxonomy" id="1606542"/>
    <lineage>
        <taxon>Eukaryota</taxon>
        <taxon>Sar</taxon>
        <taxon>Stramenopiles</taxon>
        <taxon>Ochrophyta</taxon>
        <taxon>Bolidophyceae</taxon>
        <taxon>Parmales</taxon>
        <taxon>Triparmaceae</taxon>
        <taxon>Triparma</taxon>
    </lineage>
</organism>
<evidence type="ECO:0000313" key="2">
    <source>
        <dbReference type="Proteomes" id="UP001165160"/>
    </source>
</evidence>
<dbReference type="Proteomes" id="UP001165160">
    <property type="component" value="Unassembled WGS sequence"/>
</dbReference>
<evidence type="ECO:0000313" key="1">
    <source>
        <dbReference type="EMBL" id="GMH91018.1"/>
    </source>
</evidence>
<sequence>MPKRGATELEDESGIVFKLRRLLGFEEKEEKGPPLADPPSATPSCKLMALLFKTLEAKGVANDNDNVDEVHALLIG</sequence>
<dbReference type="AlphaFoldDB" id="A0A9W7EV56"/>
<protein>
    <submittedName>
        <fullName evidence="1">Uncharacterized protein</fullName>
    </submittedName>
</protein>
<dbReference type="EMBL" id="BRXX01000112">
    <property type="protein sequence ID" value="GMH91018.1"/>
    <property type="molecule type" value="Genomic_DNA"/>
</dbReference>
<accession>A0A9W7EV56</accession>
<feature type="non-terminal residue" evidence="1">
    <location>
        <position position="76"/>
    </location>
</feature>
<reference evidence="2" key="1">
    <citation type="journal article" date="2023" name="Commun. Biol.">
        <title>Genome analysis of Parmales, the sister group of diatoms, reveals the evolutionary specialization of diatoms from phago-mixotrophs to photoautotrophs.</title>
        <authorList>
            <person name="Ban H."/>
            <person name="Sato S."/>
            <person name="Yoshikawa S."/>
            <person name="Yamada K."/>
            <person name="Nakamura Y."/>
            <person name="Ichinomiya M."/>
            <person name="Sato N."/>
            <person name="Blanc-Mathieu R."/>
            <person name="Endo H."/>
            <person name="Kuwata A."/>
            <person name="Ogata H."/>
        </authorList>
    </citation>
    <scope>NUCLEOTIDE SEQUENCE [LARGE SCALE GENOMIC DNA]</scope>
    <source>
        <strain evidence="2">NIES 3699</strain>
    </source>
</reference>
<name>A0A9W7EV56_9STRA</name>